<dbReference type="InterPro" id="IPR023574">
    <property type="entry name" value="Ribosomal_uL4_dom_sf"/>
</dbReference>
<keyword evidence="8" id="KW-1185">Reference proteome</keyword>
<dbReference type="InterPro" id="IPR002136">
    <property type="entry name" value="Ribosomal_uL4"/>
</dbReference>
<dbReference type="GO" id="GO:0006412">
    <property type="term" value="P:translation"/>
    <property type="evidence" value="ECO:0007669"/>
    <property type="project" value="UniProtKB-UniRule"/>
</dbReference>
<feature type="region of interest" description="Disordered" evidence="6">
    <location>
        <begin position="54"/>
        <end position="81"/>
    </location>
</feature>
<dbReference type="GO" id="GO:0005840">
    <property type="term" value="C:ribosome"/>
    <property type="evidence" value="ECO:0007669"/>
    <property type="project" value="UniProtKB-KW"/>
</dbReference>
<keyword evidence="5" id="KW-0699">rRNA-binding</keyword>
<dbReference type="InterPro" id="IPR013005">
    <property type="entry name" value="Ribosomal_uL4-like"/>
</dbReference>
<dbReference type="Pfam" id="PF00573">
    <property type="entry name" value="Ribosomal_L4"/>
    <property type="match status" value="1"/>
</dbReference>
<evidence type="ECO:0000256" key="4">
    <source>
        <dbReference type="ARBA" id="ARBA00035244"/>
    </source>
</evidence>
<evidence type="ECO:0000313" key="7">
    <source>
        <dbReference type="EMBL" id="MST97232.1"/>
    </source>
</evidence>
<comment type="subunit">
    <text evidence="5">Part of the 50S ribosomal subunit.</text>
</comment>
<dbReference type="RefSeq" id="WP_106054178.1">
    <property type="nucleotide sequence ID" value="NZ_CALXOB010000051.1"/>
</dbReference>
<comment type="function">
    <text evidence="5">Forms part of the polypeptide exit tunnel.</text>
</comment>
<evidence type="ECO:0000256" key="2">
    <source>
        <dbReference type="ARBA" id="ARBA00022980"/>
    </source>
</evidence>
<accession>A0A844G2T7</accession>
<comment type="function">
    <text evidence="5">One of the primary rRNA binding proteins, this protein initially binds near the 5'-end of the 23S rRNA. It is important during the early stages of 50S assembly. It makes multiple contacts with different domains of the 23S rRNA in the assembled 50S subunit and ribosome.</text>
</comment>
<dbReference type="PANTHER" id="PTHR10746">
    <property type="entry name" value="50S RIBOSOMAL PROTEIN L4"/>
    <property type="match status" value="1"/>
</dbReference>
<protein>
    <recommendedName>
        <fullName evidence="4 5">Large ribosomal subunit protein uL4</fullName>
    </recommendedName>
</protein>
<evidence type="ECO:0000256" key="1">
    <source>
        <dbReference type="ARBA" id="ARBA00010528"/>
    </source>
</evidence>
<evidence type="ECO:0000313" key="8">
    <source>
        <dbReference type="Proteomes" id="UP000435649"/>
    </source>
</evidence>
<keyword evidence="5" id="KW-0694">RNA-binding</keyword>
<evidence type="ECO:0000256" key="6">
    <source>
        <dbReference type="SAM" id="MobiDB-lite"/>
    </source>
</evidence>
<sequence>MSNTLDILDCKGARVGEYVIPEGVIELEKGEQAVHDAVVAYLAGLRAGTACTKTRGEVSGGGAKPFRQKGTGRARSGSSRSPVWVGGGTIFGPRPRSFAKKVNKKVLQLALKRALSERIVEGDVVVVDAVALPDHKTKNVVAILKNLNLADSTVMMSLPSLEDQAAVVCATGNLSNLVLRKAENVNVYELLRFGKLLFTKDALDAFIQRLA</sequence>
<dbReference type="GO" id="GO:0003735">
    <property type="term" value="F:structural constituent of ribosome"/>
    <property type="evidence" value="ECO:0007669"/>
    <property type="project" value="InterPro"/>
</dbReference>
<dbReference type="NCBIfam" id="TIGR03953">
    <property type="entry name" value="rplD_bact"/>
    <property type="match status" value="1"/>
</dbReference>
<dbReference type="EMBL" id="VUNS01000008">
    <property type="protein sequence ID" value="MST97232.1"/>
    <property type="molecule type" value="Genomic_DNA"/>
</dbReference>
<dbReference type="Gene3D" id="3.40.1370.10">
    <property type="match status" value="1"/>
</dbReference>
<comment type="caution">
    <text evidence="7">The sequence shown here is derived from an EMBL/GenBank/DDBJ whole genome shotgun (WGS) entry which is preliminary data.</text>
</comment>
<comment type="similarity">
    <text evidence="1 5">Belongs to the universal ribosomal protein uL4 family.</text>
</comment>
<name>A0A844G2T7_9BACT</name>
<reference evidence="7 8" key="1">
    <citation type="submission" date="2019-08" db="EMBL/GenBank/DDBJ databases">
        <title>In-depth cultivation of the pig gut microbiome towards novel bacterial diversity and tailored functional studies.</title>
        <authorList>
            <person name="Wylensek D."/>
            <person name="Hitch T.C.A."/>
            <person name="Clavel T."/>
        </authorList>
    </citation>
    <scope>NUCLEOTIDE SEQUENCE [LARGE SCALE GENOMIC DNA]</scope>
    <source>
        <strain evidence="7 8">BBE-744-WT-12</strain>
    </source>
</reference>
<dbReference type="GO" id="GO:1990904">
    <property type="term" value="C:ribonucleoprotein complex"/>
    <property type="evidence" value="ECO:0007669"/>
    <property type="project" value="UniProtKB-KW"/>
</dbReference>
<dbReference type="Proteomes" id="UP000435649">
    <property type="component" value="Unassembled WGS sequence"/>
</dbReference>
<evidence type="ECO:0000256" key="5">
    <source>
        <dbReference type="HAMAP-Rule" id="MF_01328"/>
    </source>
</evidence>
<dbReference type="HAMAP" id="MF_01328_B">
    <property type="entry name" value="Ribosomal_uL4_B"/>
    <property type="match status" value="1"/>
</dbReference>
<organism evidence="7 8">
    <name type="scientific">Victivallis lenta</name>
    <dbReference type="NCBI Taxonomy" id="2606640"/>
    <lineage>
        <taxon>Bacteria</taxon>
        <taxon>Pseudomonadati</taxon>
        <taxon>Lentisphaerota</taxon>
        <taxon>Lentisphaeria</taxon>
        <taxon>Victivallales</taxon>
        <taxon>Victivallaceae</taxon>
        <taxon>Victivallis</taxon>
    </lineage>
</organism>
<keyword evidence="3 5" id="KW-0687">Ribonucleoprotein</keyword>
<dbReference type="AlphaFoldDB" id="A0A844G2T7"/>
<dbReference type="PANTHER" id="PTHR10746:SF6">
    <property type="entry name" value="LARGE RIBOSOMAL SUBUNIT PROTEIN UL4M"/>
    <property type="match status" value="1"/>
</dbReference>
<gene>
    <name evidence="5 7" type="primary">rplD</name>
    <name evidence="7" type="ORF">FYJ85_09270</name>
</gene>
<dbReference type="GO" id="GO:0019843">
    <property type="term" value="F:rRNA binding"/>
    <property type="evidence" value="ECO:0007669"/>
    <property type="project" value="UniProtKB-UniRule"/>
</dbReference>
<evidence type="ECO:0000256" key="3">
    <source>
        <dbReference type="ARBA" id="ARBA00023274"/>
    </source>
</evidence>
<proteinExistence type="inferred from homology"/>
<keyword evidence="2 5" id="KW-0689">Ribosomal protein</keyword>
<dbReference type="SUPFAM" id="SSF52166">
    <property type="entry name" value="Ribosomal protein L4"/>
    <property type="match status" value="1"/>
</dbReference>